<accession>A0ABQ6FAH4</accession>
<dbReference type="PROSITE" id="PS00683">
    <property type="entry name" value="RHODANESE_2"/>
    <property type="match status" value="1"/>
</dbReference>
<dbReference type="CDD" id="cd01449">
    <property type="entry name" value="TST_Repeat_2"/>
    <property type="match status" value="1"/>
</dbReference>
<dbReference type="Proteomes" id="UP001157167">
    <property type="component" value="Unassembled WGS sequence"/>
</dbReference>
<keyword evidence="1 3" id="KW-0808">Transferase</keyword>
<dbReference type="PANTHER" id="PTHR11364:SF27">
    <property type="entry name" value="SULFURTRANSFERASE"/>
    <property type="match status" value="1"/>
</dbReference>
<proteinExistence type="predicted"/>
<dbReference type="SMART" id="SM00450">
    <property type="entry name" value="RHOD"/>
    <property type="match status" value="2"/>
</dbReference>
<dbReference type="Pfam" id="PF00581">
    <property type="entry name" value="Rhodanese"/>
    <property type="match status" value="2"/>
</dbReference>
<dbReference type="PROSITE" id="PS50206">
    <property type="entry name" value="RHODANESE_3"/>
    <property type="match status" value="2"/>
</dbReference>
<sequence length="289" mass="30930">MPQPFTQLVSVQEAATLATPAWRFFDCRFNLANPAAGRDAYAVGHLPGAFFLDLEEDLSGPCSGLNGRHPLPDPQLLADKLGSLGVGPNTQVVAYDDAGGMFASRLWWLLRWLGHDRVAVLNGGIQAWTSAGHPVVTDVPQATSAAFTPRVQKQLRVDADFVLSHLHDPAMLLIDARAPDRFRGENETLDPVGGHIPGAINRFFKDNLDASGCFKSGAQLQEEFGKLINGGDAHNVVLQCGSGVTACHNLLAMETAGLSGARLYAGSWSEWCADPARPVATGPETPIQR</sequence>
<dbReference type="InterPro" id="IPR001763">
    <property type="entry name" value="Rhodanese-like_dom"/>
</dbReference>
<dbReference type="Gene3D" id="3.40.250.10">
    <property type="entry name" value="Rhodanese-like domain"/>
    <property type="match status" value="2"/>
</dbReference>
<keyword evidence="6" id="KW-1185">Reference proteome</keyword>
<dbReference type="CDD" id="cd01448">
    <property type="entry name" value="TST_Repeat_1"/>
    <property type="match status" value="1"/>
</dbReference>
<feature type="domain" description="Rhodanese" evidence="4">
    <location>
        <begin position="18"/>
        <end position="137"/>
    </location>
</feature>
<comment type="caution">
    <text evidence="5">The sequence shown here is derived from an EMBL/GenBank/DDBJ whole genome shotgun (WGS) entry which is preliminary data.</text>
</comment>
<reference evidence="6" key="1">
    <citation type="journal article" date="2019" name="Int. J. Syst. Evol. Microbiol.">
        <title>The Global Catalogue of Microorganisms (GCM) 10K type strain sequencing project: providing services to taxonomists for standard genome sequencing and annotation.</title>
        <authorList>
            <consortium name="The Broad Institute Genomics Platform"/>
            <consortium name="The Broad Institute Genome Sequencing Center for Infectious Disease"/>
            <person name="Wu L."/>
            <person name="Ma J."/>
        </authorList>
    </citation>
    <scope>NUCLEOTIDE SEQUENCE [LARGE SCALE GENOMIC DNA]</scope>
    <source>
        <strain evidence="6">NBRC 102407</strain>
    </source>
</reference>
<dbReference type="PANTHER" id="PTHR11364">
    <property type="entry name" value="THIOSULFATE SULFERTANSFERASE"/>
    <property type="match status" value="1"/>
</dbReference>
<evidence type="ECO:0000256" key="2">
    <source>
        <dbReference type="ARBA" id="ARBA00022737"/>
    </source>
</evidence>
<dbReference type="InterPro" id="IPR001307">
    <property type="entry name" value="Thiosulphate_STrfase_CS"/>
</dbReference>
<evidence type="ECO:0000313" key="5">
    <source>
        <dbReference type="EMBL" id="GLT21575.1"/>
    </source>
</evidence>
<protein>
    <recommendedName>
        <fullName evidence="3">Sulfurtransferase</fullName>
    </recommendedName>
</protein>
<dbReference type="PROSITE" id="PS00380">
    <property type="entry name" value="RHODANESE_1"/>
    <property type="match status" value="1"/>
</dbReference>
<feature type="domain" description="Rhodanese" evidence="4">
    <location>
        <begin position="167"/>
        <end position="280"/>
    </location>
</feature>
<dbReference type="SUPFAM" id="SSF52821">
    <property type="entry name" value="Rhodanese/Cell cycle control phosphatase"/>
    <property type="match status" value="2"/>
</dbReference>
<name>A0ABQ6FAH4_9RHOO</name>
<evidence type="ECO:0000313" key="6">
    <source>
        <dbReference type="Proteomes" id="UP001157167"/>
    </source>
</evidence>
<dbReference type="InterPro" id="IPR036873">
    <property type="entry name" value="Rhodanese-like_dom_sf"/>
</dbReference>
<evidence type="ECO:0000256" key="1">
    <source>
        <dbReference type="ARBA" id="ARBA00022679"/>
    </source>
</evidence>
<evidence type="ECO:0000256" key="3">
    <source>
        <dbReference type="RuleBase" id="RU000507"/>
    </source>
</evidence>
<keyword evidence="2" id="KW-0677">Repeat</keyword>
<dbReference type="InterPro" id="IPR045078">
    <property type="entry name" value="TST/MPST-like"/>
</dbReference>
<organism evidence="5 6">
    <name type="scientific">Zoogloea oryzae</name>
    <dbReference type="NCBI Taxonomy" id="310767"/>
    <lineage>
        <taxon>Bacteria</taxon>
        <taxon>Pseudomonadati</taxon>
        <taxon>Pseudomonadota</taxon>
        <taxon>Betaproteobacteria</taxon>
        <taxon>Rhodocyclales</taxon>
        <taxon>Zoogloeaceae</taxon>
        <taxon>Zoogloea</taxon>
    </lineage>
</organism>
<evidence type="ECO:0000259" key="4">
    <source>
        <dbReference type="PROSITE" id="PS50206"/>
    </source>
</evidence>
<dbReference type="EMBL" id="BSPX01000010">
    <property type="protein sequence ID" value="GLT21575.1"/>
    <property type="molecule type" value="Genomic_DNA"/>
</dbReference>
<gene>
    <name evidence="5" type="ORF">GCM10007933_10270</name>
</gene>